<protein>
    <submittedName>
        <fullName evidence="1">Uncharacterized protein</fullName>
    </submittedName>
</protein>
<accession>A0AAE0RQJ9</accession>
<dbReference type="Proteomes" id="UP001195483">
    <property type="component" value="Unassembled WGS sequence"/>
</dbReference>
<dbReference type="EMBL" id="JAEAOA010001147">
    <property type="protein sequence ID" value="KAK3577670.1"/>
    <property type="molecule type" value="Genomic_DNA"/>
</dbReference>
<dbReference type="AlphaFoldDB" id="A0AAE0RQJ9"/>
<sequence length="143" mass="15194">MTVGYANGEGTGQVCQKFHPFWNIYDELFSLRASSRHANRLYLWGAGNIIPLGTNTTVFNDTDICVHVVCRDDGNTSASKLFGSDCTKLNSSSGATLGPSCSHGGNINTLGTNKTVLFDGNICIHVICRADGSTKTTELLGGC</sequence>
<reference evidence="1" key="3">
    <citation type="submission" date="2023-05" db="EMBL/GenBank/DDBJ databases">
        <authorList>
            <person name="Smith C.H."/>
        </authorList>
    </citation>
    <scope>NUCLEOTIDE SEQUENCE</scope>
    <source>
        <strain evidence="1">CHS0354</strain>
        <tissue evidence="1">Mantle</tissue>
    </source>
</reference>
<gene>
    <name evidence="1" type="ORF">CHS0354_018712</name>
</gene>
<proteinExistence type="predicted"/>
<reference evidence="1" key="1">
    <citation type="journal article" date="2021" name="Genome Biol. Evol.">
        <title>A High-Quality Reference Genome for a Parasitic Bivalve with Doubly Uniparental Inheritance (Bivalvia: Unionida).</title>
        <authorList>
            <person name="Smith C.H."/>
        </authorList>
    </citation>
    <scope>NUCLEOTIDE SEQUENCE</scope>
    <source>
        <strain evidence="1">CHS0354</strain>
    </source>
</reference>
<evidence type="ECO:0000313" key="2">
    <source>
        <dbReference type="Proteomes" id="UP001195483"/>
    </source>
</evidence>
<organism evidence="1 2">
    <name type="scientific">Potamilus streckersoni</name>
    <dbReference type="NCBI Taxonomy" id="2493646"/>
    <lineage>
        <taxon>Eukaryota</taxon>
        <taxon>Metazoa</taxon>
        <taxon>Spiralia</taxon>
        <taxon>Lophotrochozoa</taxon>
        <taxon>Mollusca</taxon>
        <taxon>Bivalvia</taxon>
        <taxon>Autobranchia</taxon>
        <taxon>Heteroconchia</taxon>
        <taxon>Palaeoheterodonta</taxon>
        <taxon>Unionida</taxon>
        <taxon>Unionoidea</taxon>
        <taxon>Unionidae</taxon>
        <taxon>Ambleminae</taxon>
        <taxon>Lampsilini</taxon>
        <taxon>Potamilus</taxon>
    </lineage>
</organism>
<name>A0AAE0RQJ9_9BIVA</name>
<evidence type="ECO:0000313" key="1">
    <source>
        <dbReference type="EMBL" id="KAK3577670.1"/>
    </source>
</evidence>
<comment type="caution">
    <text evidence="1">The sequence shown here is derived from an EMBL/GenBank/DDBJ whole genome shotgun (WGS) entry which is preliminary data.</text>
</comment>
<reference evidence="1" key="2">
    <citation type="journal article" date="2021" name="Genome Biol. Evol.">
        <title>Developing a high-quality reference genome for a parasitic bivalve with doubly uniparental inheritance (Bivalvia: Unionida).</title>
        <authorList>
            <person name="Smith C.H."/>
        </authorList>
    </citation>
    <scope>NUCLEOTIDE SEQUENCE</scope>
    <source>
        <strain evidence="1">CHS0354</strain>
        <tissue evidence="1">Mantle</tissue>
    </source>
</reference>
<keyword evidence="2" id="KW-1185">Reference proteome</keyword>